<dbReference type="EMBL" id="JACGWO010000007">
    <property type="protein sequence ID" value="KAK4422314.1"/>
    <property type="molecule type" value="Genomic_DNA"/>
</dbReference>
<reference evidence="1" key="2">
    <citation type="journal article" date="2024" name="Plant">
        <title>Genomic evolution and insights into agronomic trait innovations of Sesamum species.</title>
        <authorList>
            <person name="Miao H."/>
            <person name="Wang L."/>
            <person name="Qu L."/>
            <person name="Liu H."/>
            <person name="Sun Y."/>
            <person name="Le M."/>
            <person name="Wang Q."/>
            <person name="Wei S."/>
            <person name="Zheng Y."/>
            <person name="Lin W."/>
            <person name="Duan Y."/>
            <person name="Cao H."/>
            <person name="Xiong S."/>
            <person name="Wang X."/>
            <person name="Wei L."/>
            <person name="Li C."/>
            <person name="Ma Q."/>
            <person name="Ju M."/>
            <person name="Zhao R."/>
            <person name="Li G."/>
            <person name="Mu C."/>
            <person name="Tian Q."/>
            <person name="Mei H."/>
            <person name="Zhang T."/>
            <person name="Gao T."/>
            <person name="Zhang H."/>
        </authorList>
    </citation>
    <scope>NUCLEOTIDE SEQUENCE</scope>
    <source>
        <strain evidence="1">3651</strain>
    </source>
</reference>
<gene>
    <name evidence="1" type="ORF">Salat_1813700</name>
</gene>
<dbReference type="AlphaFoldDB" id="A0AAE2CHK4"/>
<comment type="caution">
    <text evidence="1">The sequence shown here is derived from an EMBL/GenBank/DDBJ whole genome shotgun (WGS) entry which is preliminary data.</text>
</comment>
<proteinExistence type="predicted"/>
<keyword evidence="2" id="KW-1185">Reference proteome</keyword>
<accession>A0AAE2CHK4</accession>
<reference evidence="1" key="1">
    <citation type="submission" date="2020-06" db="EMBL/GenBank/DDBJ databases">
        <authorList>
            <person name="Li T."/>
            <person name="Hu X."/>
            <person name="Zhang T."/>
            <person name="Song X."/>
            <person name="Zhang H."/>
            <person name="Dai N."/>
            <person name="Sheng W."/>
            <person name="Hou X."/>
            <person name="Wei L."/>
        </authorList>
    </citation>
    <scope>NUCLEOTIDE SEQUENCE</scope>
    <source>
        <strain evidence="1">3651</strain>
        <tissue evidence="1">Leaf</tissue>
    </source>
</reference>
<organism evidence="1 2">
    <name type="scientific">Sesamum alatum</name>
    <dbReference type="NCBI Taxonomy" id="300844"/>
    <lineage>
        <taxon>Eukaryota</taxon>
        <taxon>Viridiplantae</taxon>
        <taxon>Streptophyta</taxon>
        <taxon>Embryophyta</taxon>
        <taxon>Tracheophyta</taxon>
        <taxon>Spermatophyta</taxon>
        <taxon>Magnoliopsida</taxon>
        <taxon>eudicotyledons</taxon>
        <taxon>Gunneridae</taxon>
        <taxon>Pentapetalae</taxon>
        <taxon>asterids</taxon>
        <taxon>lamiids</taxon>
        <taxon>Lamiales</taxon>
        <taxon>Pedaliaceae</taxon>
        <taxon>Sesamum</taxon>
    </lineage>
</organism>
<evidence type="ECO:0000313" key="2">
    <source>
        <dbReference type="Proteomes" id="UP001293254"/>
    </source>
</evidence>
<sequence>MQSIEFDSLKNSTIQSYMKGREKGLVEGKSSAVAAFKASPEYAEEVFRHGTFFYANGFIVCAKQFKNLGDLPLNFNYSFLDMRAYGYGRIGGVGGSGPSEGS</sequence>
<protein>
    <submittedName>
        <fullName evidence="1">Uncharacterized protein</fullName>
    </submittedName>
</protein>
<dbReference type="Proteomes" id="UP001293254">
    <property type="component" value="Unassembled WGS sequence"/>
</dbReference>
<name>A0AAE2CHK4_9LAMI</name>
<evidence type="ECO:0000313" key="1">
    <source>
        <dbReference type="EMBL" id="KAK4422314.1"/>
    </source>
</evidence>